<keyword evidence="3" id="KW-0812">Transmembrane</keyword>
<comment type="similarity">
    <text evidence="1">Belongs to the membrane fusion protein (MFP) (TC 8.A.1) family.</text>
</comment>
<feature type="transmembrane region" description="Helical" evidence="3">
    <location>
        <begin position="15"/>
        <end position="35"/>
    </location>
</feature>
<protein>
    <submittedName>
        <fullName evidence="5">Efflux transporter</fullName>
    </submittedName>
</protein>
<dbReference type="Proteomes" id="UP000006833">
    <property type="component" value="Plasmid pDSHI02"/>
</dbReference>
<dbReference type="RefSeq" id="WP_012187288.1">
    <property type="nucleotide sequence ID" value="NC_009956.1"/>
</dbReference>
<dbReference type="SUPFAM" id="SSF111369">
    <property type="entry name" value="HlyD-like secretion proteins"/>
    <property type="match status" value="1"/>
</dbReference>
<accession>A8LTR3</accession>
<organism evidence="5 6">
    <name type="scientific">Dinoroseobacter shibae (strain DSM 16493 / NCIMB 14021 / DFL 12)</name>
    <dbReference type="NCBI Taxonomy" id="398580"/>
    <lineage>
        <taxon>Bacteria</taxon>
        <taxon>Pseudomonadati</taxon>
        <taxon>Pseudomonadota</taxon>
        <taxon>Alphaproteobacteria</taxon>
        <taxon>Rhodobacterales</taxon>
        <taxon>Roseobacteraceae</taxon>
        <taxon>Dinoroseobacter</taxon>
    </lineage>
</organism>
<sequence length="392" mass="41642">MTRSNPSKADHGRKWPWLVLVATLLLLAGGGYWWLSQPAERRSGGDATQSPLVRATTLEATDHVILHQTGFVRASDAVEVVPQITERIVEIAPSFDVGQRVVQGTLLIRLDARVAEANLRTAEARLAQAEAALEETRISLERQQKLHVEQVISEAALDDAQVAQSRAEADVAMAEAELARAEIALNDTQLRAPFDAIVTRENASLGQLVQAGNSIGQLVATDHAEVRMGLLPSDLSVLGQAAAARGLSVTVSDPATGRTLRTGKVGAIVPAIDTATRTVTLIVDIPDPFAEGESSVRIGELVELSLRVPLGAPPALRVAAEALKGGDTLWRISDGQLERRDVYVLSRTDSTVTLRGEALSQGDKVLLSDLAAPADGDTVRVAADAMQVARGD</sequence>
<evidence type="ECO:0000313" key="6">
    <source>
        <dbReference type="Proteomes" id="UP000006833"/>
    </source>
</evidence>
<keyword evidence="6" id="KW-1185">Reference proteome</keyword>
<feature type="domain" description="Multidrug resistance protein MdtA-like alpha-helical hairpin" evidence="4">
    <location>
        <begin position="119"/>
        <end position="186"/>
    </location>
</feature>
<keyword evidence="2" id="KW-0175">Coiled coil</keyword>
<dbReference type="GO" id="GO:0015562">
    <property type="term" value="F:efflux transmembrane transporter activity"/>
    <property type="evidence" value="ECO:0007669"/>
    <property type="project" value="TreeGrafter"/>
</dbReference>
<keyword evidence="3" id="KW-0472">Membrane</keyword>
<dbReference type="KEGG" id="dsh:Dshi_3902"/>
<evidence type="ECO:0000256" key="3">
    <source>
        <dbReference type="SAM" id="Phobius"/>
    </source>
</evidence>
<evidence type="ECO:0000259" key="4">
    <source>
        <dbReference type="Pfam" id="PF25876"/>
    </source>
</evidence>
<evidence type="ECO:0000313" key="5">
    <source>
        <dbReference type="EMBL" id="ABV95630.1"/>
    </source>
</evidence>
<dbReference type="EMBL" id="CP000832">
    <property type="protein sequence ID" value="ABV95630.1"/>
    <property type="molecule type" value="Genomic_DNA"/>
</dbReference>
<dbReference type="Gene3D" id="2.40.30.170">
    <property type="match status" value="1"/>
</dbReference>
<name>A8LTR3_DINSH</name>
<dbReference type="HOGENOM" id="CLU_626778_0_0_5"/>
<dbReference type="Gene3D" id="1.10.287.470">
    <property type="entry name" value="Helix hairpin bin"/>
    <property type="match status" value="1"/>
</dbReference>
<feature type="coiled-coil region" evidence="2">
    <location>
        <begin position="112"/>
        <end position="191"/>
    </location>
</feature>
<dbReference type="Pfam" id="PF25876">
    <property type="entry name" value="HH_MFP_RND"/>
    <property type="match status" value="1"/>
</dbReference>
<dbReference type="InterPro" id="IPR058624">
    <property type="entry name" value="MdtA-like_HH"/>
</dbReference>
<dbReference type="OrthoDB" id="7859073at2"/>
<keyword evidence="5" id="KW-0614">Plasmid</keyword>
<dbReference type="AlphaFoldDB" id="A8LTR3"/>
<keyword evidence="3" id="KW-1133">Transmembrane helix</keyword>
<dbReference type="NCBIfam" id="TIGR01730">
    <property type="entry name" value="RND_mfp"/>
    <property type="match status" value="1"/>
</dbReference>
<dbReference type="InterPro" id="IPR006143">
    <property type="entry name" value="RND_pump_MFP"/>
</dbReference>
<evidence type="ECO:0000256" key="2">
    <source>
        <dbReference type="SAM" id="Coils"/>
    </source>
</evidence>
<dbReference type="GO" id="GO:1990281">
    <property type="term" value="C:efflux pump complex"/>
    <property type="evidence" value="ECO:0007669"/>
    <property type="project" value="TreeGrafter"/>
</dbReference>
<reference evidence="6" key="1">
    <citation type="journal article" date="2010" name="ISME J.">
        <title>The complete genome sequence of the algal symbiont Dinoroseobacter shibae: a hitchhiker's guide to life in the sea.</title>
        <authorList>
            <person name="Wagner-Dobler I."/>
            <person name="Ballhausen B."/>
            <person name="Berger M."/>
            <person name="Brinkhoff T."/>
            <person name="Buchholz I."/>
            <person name="Bunk B."/>
            <person name="Cypionka H."/>
            <person name="Daniel R."/>
            <person name="Drepper T."/>
            <person name="Gerdts G."/>
            <person name="Hahnke S."/>
            <person name="Han C."/>
            <person name="Jahn D."/>
            <person name="Kalhoefer D."/>
            <person name="Kiss H."/>
            <person name="Klenk H.P."/>
            <person name="Kyrpides N."/>
            <person name="Liebl W."/>
            <person name="Liesegang H."/>
            <person name="Meincke L."/>
            <person name="Pati A."/>
            <person name="Petersen J."/>
            <person name="Piekarski T."/>
            <person name="Pommerenke C."/>
            <person name="Pradella S."/>
            <person name="Pukall R."/>
            <person name="Rabus R."/>
            <person name="Stackebrandt E."/>
            <person name="Thole S."/>
            <person name="Thompson L."/>
            <person name="Tielen P."/>
            <person name="Tomasch J."/>
            <person name="von Jan M."/>
            <person name="Wanphrut N."/>
            <person name="Wichels A."/>
            <person name="Zech H."/>
            <person name="Simon M."/>
        </authorList>
    </citation>
    <scope>NUCLEOTIDE SEQUENCE [LARGE SCALE GENOMIC DNA]</scope>
    <source>
        <strain evidence="6">DSM 16493 / NCIMB 14021 / DFL 12</strain>
        <plasmid evidence="6">Plasmid pDSHI02</plasmid>
    </source>
</reference>
<evidence type="ECO:0000256" key="1">
    <source>
        <dbReference type="ARBA" id="ARBA00009477"/>
    </source>
</evidence>
<geneLocation type="plasmid" evidence="5 6">
    <name>pDSHI02</name>
</geneLocation>
<dbReference type="Gene3D" id="2.40.50.100">
    <property type="match status" value="1"/>
</dbReference>
<proteinExistence type="inferred from homology"/>
<gene>
    <name evidence="5" type="ordered locus">Dshi_3902</name>
</gene>
<dbReference type="PANTHER" id="PTHR30469">
    <property type="entry name" value="MULTIDRUG RESISTANCE PROTEIN MDTA"/>
    <property type="match status" value="1"/>
</dbReference>